<dbReference type="Proteomes" id="UP000276215">
    <property type="component" value="Unassembled WGS sequence"/>
</dbReference>
<sequence length="150" mass="17273">MDLMEDSSLLSWSKSWKFFLSNQRIECRKHLHSQSSPTHSVLCYFSCFLIKLPLLFLLLLLPFHPLLSLLSSLPTPWKPCLPYSLHFYFYTLLPPSTSLLFFPLFPFHPPILSLPSIVDGLIVSDNLLTDFLRRIVIICFASASHFVITS</sequence>
<accession>A0A3N4JFX6</accession>
<evidence type="ECO:0000256" key="1">
    <source>
        <dbReference type="SAM" id="Phobius"/>
    </source>
</evidence>
<name>A0A3N4JFX6_9PEZI</name>
<evidence type="ECO:0000313" key="2">
    <source>
        <dbReference type="EMBL" id="RPA97169.1"/>
    </source>
</evidence>
<dbReference type="AlphaFoldDB" id="A0A3N4JFX6"/>
<dbReference type="EMBL" id="ML120407">
    <property type="protein sequence ID" value="RPA97169.1"/>
    <property type="molecule type" value="Genomic_DNA"/>
</dbReference>
<keyword evidence="1" id="KW-0812">Transmembrane</keyword>
<feature type="transmembrane region" description="Helical" evidence="1">
    <location>
        <begin position="87"/>
        <end position="107"/>
    </location>
</feature>
<proteinExistence type="predicted"/>
<keyword evidence="3" id="KW-1185">Reference proteome</keyword>
<keyword evidence="1" id="KW-0472">Membrane</keyword>
<reference evidence="2 3" key="1">
    <citation type="journal article" date="2018" name="Nat. Ecol. Evol.">
        <title>Pezizomycetes genomes reveal the molecular basis of ectomycorrhizal truffle lifestyle.</title>
        <authorList>
            <person name="Murat C."/>
            <person name="Payen T."/>
            <person name="Noel B."/>
            <person name="Kuo A."/>
            <person name="Morin E."/>
            <person name="Chen J."/>
            <person name="Kohler A."/>
            <person name="Krizsan K."/>
            <person name="Balestrini R."/>
            <person name="Da Silva C."/>
            <person name="Montanini B."/>
            <person name="Hainaut M."/>
            <person name="Levati E."/>
            <person name="Barry K.W."/>
            <person name="Belfiori B."/>
            <person name="Cichocki N."/>
            <person name="Clum A."/>
            <person name="Dockter R.B."/>
            <person name="Fauchery L."/>
            <person name="Guy J."/>
            <person name="Iotti M."/>
            <person name="Le Tacon F."/>
            <person name="Lindquist E.A."/>
            <person name="Lipzen A."/>
            <person name="Malagnac F."/>
            <person name="Mello A."/>
            <person name="Molinier V."/>
            <person name="Miyauchi S."/>
            <person name="Poulain J."/>
            <person name="Riccioni C."/>
            <person name="Rubini A."/>
            <person name="Sitrit Y."/>
            <person name="Splivallo R."/>
            <person name="Traeger S."/>
            <person name="Wang M."/>
            <person name="Zifcakova L."/>
            <person name="Wipf D."/>
            <person name="Zambonelli A."/>
            <person name="Paolocci F."/>
            <person name="Nowrousian M."/>
            <person name="Ottonello S."/>
            <person name="Baldrian P."/>
            <person name="Spatafora J.W."/>
            <person name="Henrissat B."/>
            <person name="Nagy L.G."/>
            <person name="Aury J.M."/>
            <person name="Wincker P."/>
            <person name="Grigoriev I.V."/>
            <person name="Bonfante P."/>
            <person name="Martin F.M."/>
        </authorList>
    </citation>
    <scope>NUCLEOTIDE SEQUENCE [LARGE SCALE GENOMIC DNA]</scope>
    <source>
        <strain evidence="2 3">120613-1</strain>
    </source>
</reference>
<evidence type="ECO:0000313" key="3">
    <source>
        <dbReference type="Proteomes" id="UP000276215"/>
    </source>
</evidence>
<gene>
    <name evidence="2" type="ORF">L873DRAFT_1153568</name>
</gene>
<keyword evidence="1" id="KW-1133">Transmembrane helix</keyword>
<protein>
    <submittedName>
        <fullName evidence="2">Uncharacterized protein</fullName>
    </submittedName>
</protein>
<organism evidence="2 3">
    <name type="scientific">Choiromyces venosus 120613-1</name>
    <dbReference type="NCBI Taxonomy" id="1336337"/>
    <lineage>
        <taxon>Eukaryota</taxon>
        <taxon>Fungi</taxon>
        <taxon>Dikarya</taxon>
        <taxon>Ascomycota</taxon>
        <taxon>Pezizomycotina</taxon>
        <taxon>Pezizomycetes</taxon>
        <taxon>Pezizales</taxon>
        <taxon>Tuberaceae</taxon>
        <taxon>Choiromyces</taxon>
    </lineage>
</organism>
<feature type="transmembrane region" description="Helical" evidence="1">
    <location>
        <begin position="41"/>
        <end position="67"/>
    </location>
</feature>